<organism evidence="3 4">
    <name type="scientific">Nocardia tengchongensis</name>
    <dbReference type="NCBI Taxonomy" id="2055889"/>
    <lineage>
        <taxon>Bacteria</taxon>
        <taxon>Bacillati</taxon>
        <taxon>Actinomycetota</taxon>
        <taxon>Actinomycetes</taxon>
        <taxon>Mycobacteriales</taxon>
        <taxon>Nocardiaceae</taxon>
        <taxon>Nocardia</taxon>
    </lineage>
</organism>
<evidence type="ECO:0000259" key="2">
    <source>
        <dbReference type="PROSITE" id="PS51178"/>
    </source>
</evidence>
<proteinExistence type="predicted"/>
<dbReference type="Proteomes" id="UP000683310">
    <property type="component" value="Chromosome"/>
</dbReference>
<sequence length="109" mass="10601">MTLAALSVAGCDPENSVAATTSSLPTVPSVVVPDVSGERPTKAKAALEAAGFTVKFANGTGRAPNGSECVVSKQDPKAGAQAGAGTTVTVRTSGIVPPHSQPGDPGAVC</sequence>
<keyword evidence="4" id="KW-1185">Reference proteome</keyword>
<gene>
    <name evidence="3" type="ORF">KHQ06_30740</name>
</gene>
<dbReference type="Pfam" id="PF03793">
    <property type="entry name" value="PASTA"/>
    <property type="match status" value="1"/>
</dbReference>
<dbReference type="PROSITE" id="PS51178">
    <property type="entry name" value="PASTA"/>
    <property type="match status" value="1"/>
</dbReference>
<feature type="domain" description="PASTA" evidence="2">
    <location>
        <begin position="26"/>
        <end position="94"/>
    </location>
</feature>
<protein>
    <submittedName>
        <fullName evidence="3">PASTA domain-containing protein</fullName>
    </submittedName>
</protein>
<name>A0ABX8CKL4_9NOCA</name>
<dbReference type="SMART" id="SM00740">
    <property type="entry name" value="PASTA"/>
    <property type="match status" value="1"/>
</dbReference>
<evidence type="ECO:0000313" key="4">
    <source>
        <dbReference type="Proteomes" id="UP000683310"/>
    </source>
</evidence>
<dbReference type="CDD" id="cd06577">
    <property type="entry name" value="PASTA_pknB"/>
    <property type="match status" value="1"/>
</dbReference>
<accession>A0ABX8CKL4</accession>
<dbReference type="InterPro" id="IPR005543">
    <property type="entry name" value="PASTA_dom"/>
</dbReference>
<dbReference type="EMBL" id="CP074371">
    <property type="protein sequence ID" value="QVI20496.1"/>
    <property type="molecule type" value="Genomic_DNA"/>
</dbReference>
<evidence type="ECO:0000256" key="1">
    <source>
        <dbReference type="SAM" id="MobiDB-lite"/>
    </source>
</evidence>
<dbReference type="Gene3D" id="3.30.10.20">
    <property type="match status" value="1"/>
</dbReference>
<feature type="region of interest" description="Disordered" evidence="1">
    <location>
        <begin position="67"/>
        <end position="86"/>
    </location>
</feature>
<evidence type="ECO:0000313" key="3">
    <source>
        <dbReference type="EMBL" id="QVI20496.1"/>
    </source>
</evidence>
<reference evidence="3 4" key="1">
    <citation type="submission" date="2021-04" db="EMBL/GenBank/DDBJ databases">
        <title>Nocardia tengchongensis.</title>
        <authorList>
            <person name="Zhuang k."/>
            <person name="Ran Y."/>
            <person name="Li W."/>
        </authorList>
    </citation>
    <scope>NUCLEOTIDE SEQUENCE [LARGE SCALE GENOMIC DNA]</scope>
    <source>
        <strain evidence="3 4">CFH S0057</strain>
    </source>
</reference>